<dbReference type="AlphaFoldDB" id="A0A0W8FPZ7"/>
<protein>
    <submittedName>
        <fullName evidence="3">Tola protein</fullName>
    </submittedName>
</protein>
<evidence type="ECO:0000313" key="3">
    <source>
        <dbReference type="EMBL" id="KUG22950.1"/>
    </source>
</evidence>
<keyword evidence="1" id="KW-1133">Transmembrane helix</keyword>
<sequence length="727" mass="78448">MCLQTLQGNDFDIASLLIALLRASGIHARYVYGTIELPINKVMNWIGGFTNAQAALDFIASGGTPVAGIISGGKIAAVRMEHVWVEAFVKYYPLRGAKHITGQGDSWIPLDASYKQYNYTQGVDIKSAVPFDAQTFVDQIQSTATIDETNSSVTNINSTYIQQQMQNYQTQVKSYIDQNYPNATVGDVLGKKEIIKQNFTYLLGTLPYQKSTIGVRYSEIPDNLRHKITFKVTKDIYDEDTGTPINITKRLPEIAGKKITLSYSPATAQDEATINSYLPKPHADGTPIQPSELPTSLPAYLINLKPELRIDGVIVATGTAIGMGYQETFDMVFIEPGPGGGTDIVSNQIDAGAYHAIAINTGKIPKSQMEALKNKLDATKTKLQANDTSGLTKDDIIGDILFATAMQYYAQLDLMNEVQAHTMSVKALRWTSEAIFASAMKVNLLYGIPQSVTGGGLAMDVDRSLNVIGALDGESSKSIQFMQTAGINGSALEHSVPEQMFSTQENPAQGISAVKALKIANDQGIPIYTINQSNVTTILPQLQVDDNVKADIQNAVNAGKEVTVSKTNIILNGWTGCGYIITNPNTGAAAYMISGGLCGGHLIEALIAGMLAKYGIILLILGTVVGIGIPAWVTLLGAILVGLALGIMLSSIFENPAAGDRFGINYLIRGIILPFLIASGASGSVFLIVVVCLAILNAMFQNLSYNPFQRNRYYAYLKNYIEKEEIA</sequence>
<organism evidence="3">
    <name type="scientific">hydrocarbon metagenome</name>
    <dbReference type="NCBI Taxonomy" id="938273"/>
    <lineage>
        <taxon>unclassified sequences</taxon>
        <taxon>metagenomes</taxon>
        <taxon>ecological metagenomes</taxon>
    </lineage>
</organism>
<feature type="transmembrane region" description="Helical" evidence="1">
    <location>
        <begin position="614"/>
        <end position="647"/>
    </location>
</feature>
<dbReference type="SUPFAM" id="SSF54001">
    <property type="entry name" value="Cysteine proteinases"/>
    <property type="match status" value="1"/>
</dbReference>
<keyword evidence="1" id="KW-0812">Transmembrane</keyword>
<proteinExistence type="predicted"/>
<dbReference type="InterPro" id="IPR002931">
    <property type="entry name" value="Transglutaminase-like"/>
</dbReference>
<dbReference type="InterPro" id="IPR038765">
    <property type="entry name" value="Papain-like_cys_pep_sf"/>
</dbReference>
<dbReference type="Gene3D" id="3.10.620.30">
    <property type="match status" value="1"/>
</dbReference>
<keyword evidence="1" id="KW-0472">Membrane</keyword>
<feature type="transmembrane region" description="Helical" evidence="1">
    <location>
        <begin position="667"/>
        <end position="700"/>
    </location>
</feature>
<reference evidence="3" key="1">
    <citation type="journal article" date="2015" name="Proc. Natl. Acad. Sci. U.S.A.">
        <title>Networks of energetic and metabolic interactions define dynamics in microbial communities.</title>
        <authorList>
            <person name="Embree M."/>
            <person name="Liu J.K."/>
            <person name="Al-Bassam M.M."/>
            <person name="Zengler K."/>
        </authorList>
    </citation>
    <scope>NUCLEOTIDE SEQUENCE</scope>
</reference>
<feature type="domain" description="Transglutaminase-like" evidence="2">
    <location>
        <begin position="3"/>
        <end position="112"/>
    </location>
</feature>
<comment type="caution">
    <text evidence="3">The sequence shown here is derived from an EMBL/GenBank/DDBJ whole genome shotgun (WGS) entry which is preliminary data.</text>
</comment>
<dbReference type="EMBL" id="LNQE01000930">
    <property type="protein sequence ID" value="KUG22950.1"/>
    <property type="molecule type" value="Genomic_DNA"/>
</dbReference>
<gene>
    <name evidence="3" type="ORF">ASZ90_007261</name>
</gene>
<evidence type="ECO:0000259" key="2">
    <source>
        <dbReference type="Pfam" id="PF01841"/>
    </source>
</evidence>
<dbReference type="Pfam" id="PF01841">
    <property type="entry name" value="Transglut_core"/>
    <property type="match status" value="1"/>
</dbReference>
<name>A0A0W8FPZ7_9ZZZZ</name>
<evidence type="ECO:0000256" key="1">
    <source>
        <dbReference type="SAM" id="Phobius"/>
    </source>
</evidence>
<accession>A0A0W8FPZ7</accession>